<organism evidence="1 2">
    <name type="scientific">Lepagella muris</name>
    <dbReference type="NCBI Taxonomy" id="3032870"/>
    <lineage>
        <taxon>Bacteria</taxon>
        <taxon>Pseudomonadati</taxon>
        <taxon>Bacteroidota</taxon>
        <taxon>Bacteroidia</taxon>
        <taxon>Bacteroidales</taxon>
        <taxon>Muribaculaceae</taxon>
        <taxon>Lepagella</taxon>
    </lineage>
</organism>
<protein>
    <submittedName>
        <fullName evidence="1">Uncharacterized protein</fullName>
    </submittedName>
</protein>
<gene>
    <name evidence="1" type="ORF">E5331_15500</name>
</gene>
<accession>A0AC61RDZ7</accession>
<proteinExistence type="predicted"/>
<dbReference type="EMBL" id="SRYB01000028">
    <property type="protein sequence ID" value="TGY77212.1"/>
    <property type="molecule type" value="Genomic_DNA"/>
</dbReference>
<reference evidence="1" key="1">
    <citation type="submission" date="2019-04" db="EMBL/GenBank/DDBJ databases">
        <title>Microbes associate with the intestines of laboratory mice.</title>
        <authorList>
            <person name="Navarre W."/>
            <person name="Wong E."/>
            <person name="Huang K."/>
            <person name="Tropini C."/>
            <person name="Ng K."/>
            <person name="Yu B."/>
        </authorList>
    </citation>
    <scope>NUCLEOTIDE SEQUENCE</scope>
    <source>
        <strain evidence="1">NM04_E33</strain>
    </source>
</reference>
<keyword evidence="2" id="KW-1185">Reference proteome</keyword>
<dbReference type="Proteomes" id="UP000306319">
    <property type="component" value="Unassembled WGS sequence"/>
</dbReference>
<comment type="caution">
    <text evidence="1">The sequence shown here is derived from an EMBL/GenBank/DDBJ whole genome shotgun (WGS) entry which is preliminary data.</text>
</comment>
<evidence type="ECO:0000313" key="2">
    <source>
        <dbReference type="Proteomes" id="UP000306319"/>
    </source>
</evidence>
<name>A0AC61RDZ7_9BACT</name>
<evidence type="ECO:0000313" key="1">
    <source>
        <dbReference type="EMBL" id="TGY77212.1"/>
    </source>
</evidence>
<sequence>MNRILTTILLGLFIPIYTFAEYDGRMADDPYHKSPTWIYILLVVGLFALIGKLAKGGTHKKARRSQGPPLSPKTIYKSSGRYWTTCPECNGTGYVDGKESYVFPKNPYTISLGKVVCDKCKGFCHKLTPEALDLYKELSIEEQKEGKAARDRLEQTKKEKEKFEKERSDKLYEVRCKIVREGRKVHEQQYYIDELEKLRNRRMEIVNRIKEISKSQPICPSCNGLNSDCFDCHGIGHIFNEALTKAYEEFLQYRSERTLIYTDYMALYGNDSISINKIALSPFILPDNAHHVSPKTEIIRNRIRNLVKEESLCLNCMAKGYVEVWMDKNGKAYERIGCPKCHGQGKLYYD</sequence>